<dbReference type="CDD" id="cd18316">
    <property type="entry name" value="BTB_POZ_KCTD-like"/>
    <property type="match status" value="1"/>
</dbReference>
<reference evidence="2 3" key="1">
    <citation type="submission" date="2022-11" db="EMBL/GenBank/DDBJ databases">
        <title>Mucor velutinosus strain NIH1002 WGS.</title>
        <authorList>
            <person name="Subramanian P."/>
            <person name="Mullikin J.C."/>
            <person name="Segre J.A."/>
            <person name="Zelazny A.M."/>
        </authorList>
    </citation>
    <scope>NUCLEOTIDE SEQUENCE [LARGE SCALE GENOMIC DNA]</scope>
    <source>
        <strain evidence="2 3">NIH1002</strain>
    </source>
</reference>
<accession>A0AAN7DPH2</accession>
<dbReference type="Pfam" id="PF02214">
    <property type="entry name" value="BTB_2"/>
    <property type="match status" value="1"/>
</dbReference>
<feature type="domain" description="Potassium channel tetramerisation-type BTB" evidence="1">
    <location>
        <begin position="17"/>
        <end position="104"/>
    </location>
</feature>
<dbReference type="EMBL" id="JASEJX010000007">
    <property type="protein sequence ID" value="KAK4521071.1"/>
    <property type="molecule type" value="Genomic_DNA"/>
</dbReference>
<dbReference type="Proteomes" id="UP001304243">
    <property type="component" value="Unassembled WGS sequence"/>
</dbReference>
<sequence length="204" mass="23269">MNQSNKPAKVSHGEDIVTFNVGGELFTTYRSTVLESDSTVLHDLVNKNRPQQDLKMQQEPIFIDRNGELFRDVIFYLRTNHIYTKDLAKLAALVKEAIYYEIDSMGDALQESIDATKIQQEKRQKKPRVVLMDVKEMCKTLSDTKAAHPTTYKIVEERDGVEKTYSVLDIVYVKDINTCFEHGKPYCACSSTPKLVLAPKSTEQ</sequence>
<dbReference type="InterPro" id="IPR011333">
    <property type="entry name" value="SKP1/BTB/POZ_sf"/>
</dbReference>
<proteinExistence type="predicted"/>
<evidence type="ECO:0000259" key="1">
    <source>
        <dbReference type="Pfam" id="PF02214"/>
    </source>
</evidence>
<protein>
    <recommendedName>
        <fullName evidence="1">Potassium channel tetramerisation-type BTB domain-containing protein</fullName>
    </recommendedName>
</protein>
<dbReference type="PANTHER" id="PTHR11145:SF8">
    <property type="entry name" value="RE57120P"/>
    <property type="match status" value="1"/>
</dbReference>
<dbReference type="PANTHER" id="PTHR11145">
    <property type="entry name" value="BTB/POZ DOMAIN-CONTAINING ADAPTER FOR CUL3-MEDIATED RHOA DEGRADATION PROTEIN FAMILY MEMBER"/>
    <property type="match status" value="1"/>
</dbReference>
<evidence type="ECO:0000313" key="2">
    <source>
        <dbReference type="EMBL" id="KAK4521071.1"/>
    </source>
</evidence>
<dbReference type="InterPro" id="IPR003131">
    <property type="entry name" value="T1-type_BTB"/>
</dbReference>
<dbReference type="InterPro" id="IPR045068">
    <property type="entry name" value="BACURD1-3"/>
</dbReference>
<comment type="caution">
    <text evidence="2">The sequence shown here is derived from an EMBL/GenBank/DDBJ whole genome shotgun (WGS) entry which is preliminary data.</text>
</comment>
<dbReference type="GeneID" id="89947763"/>
<dbReference type="GO" id="GO:0051260">
    <property type="term" value="P:protein homooligomerization"/>
    <property type="evidence" value="ECO:0007669"/>
    <property type="project" value="InterPro"/>
</dbReference>
<dbReference type="SUPFAM" id="SSF54695">
    <property type="entry name" value="POZ domain"/>
    <property type="match status" value="1"/>
</dbReference>
<organism evidence="2 3">
    <name type="scientific">Mucor velutinosus</name>
    <dbReference type="NCBI Taxonomy" id="708070"/>
    <lineage>
        <taxon>Eukaryota</taxon>
        <taxon>Fungi</taxon>
        <taxon>Fungi incertae sedis</taxon>
        <taxon>Mucoromycota</taxon>
        <taxon>Mucoromycotina</taxon>
        <taxon>Mucoromycetes</taxon>
        <taxon>Mucorales</taxon>
        <taxon>Mucorineae</taxon>
        <taxon>Mucoraceae</taxon>
        <taxon>Mucor</taxon>
    </lineage>
</organism>
<gene>
    <name evidence="2" type="ORF">ATC70_004061</name>
</gene>
<dbReference type="Gene3D" id="3.30.710.10">
    <property type="entry name" value="Potassium Channel Kv1.1, Chain A"/>
    <property type="match status" value="1"/>
</dbReference>
<evidence type="ECO:0000313" key="3">
    <source>
        <dbReference type="Proteomes" id="UP001304243"/>
    </source>
</evidence>
<keyword evidence="3" id="KW-1185">Reference proteome</keyword>
<name>A0AAN7DPH2_9FUNG</name>
<dbReference type="RefSeq" id="XP_064687737.1">
    <property type="nucleotide sequence ID" value="XM_064823413.1"/>
</dbReference>
<dbReference type="AlphaFoldDB" id="A0AAN7DPH2"/>